<feature type="binding site" evidence="2">
    <location>
        <position position="210"/>
    </location>
    <ligand>
        <name>Mg(2+)</name>
        <dbReference type="ChEBI" id="CHEBI:18420"/>
        <label>3</label>
    </ligand>
</feature>
<feature type="binding site" evidence="2">
    <location>
        <position position="47"/>
    </location>
    <ligand>
        <name>Mg(2+)</name>
        <dbReference type="ChEBI" id="CHEBI:18420"/>
        <label>2</label>
    </ligand>
</feature>
<accession>A0A9X5B5L9</accession>
<dbReference type="SUPFAM" id="SSF55326">
    <property type="entry name" value="PurM N-terminal domain-like"/>
    <property type="match status" value="1"/>
</dbReference>
<evidence type="ECO:0000313" key="4">
    <source>
        <dbReference type="EMBL" id="MYL27731.1"/>
    </source>
</evidence>
<keyword evidence="2 4" id="KW-0418">Kinase</keyword>
<feature type="binding site" evidence="2">
    <location>
        <position position="54"/>
    </location>
    <ligand>
        <name>substrate</name>
    </ligand>
</feature>
<proteinExistence type="inferred from homology"/>
<feature type="binding site" evidence="2">
    <location>
        <position position="312"/>
    </location>
    <ligand>
        <name>substrate</name>
    </ligand>
</feature>
<dbReference type="GO" id="GO:0009030">
    <property type="term" value="F:thiamine-phosphate kinase activity"/>
    <property type="evidence" value="ECO:0007669"/>
    <property type="project" value="UniProtKB-UniRule"/>
</dbReference>
<feature type="binding site" evidence="2">
    <location>
        <position position="30"/>
    </location>
    <ligand>
        <name>Mg(2+)</name>
        <dbReference type="ChEBI" id="CHEBI:18420"/>
        <label>3</label>
    </ligand>
</feature>
<keyword evidence="2" id="KW-0547">Nucleotide-binding</keyword>
<feature type="binding site" evidence="2">
    <location>
        <position position="212"/>
    </location>
    <ligand>
        <name>ATP</name>
        <dbReference type="ChEBI" id="CHEBI:30616"/>
    </ligand>
</feature>
<reference evidence="4 5" key="1">
    <citation type="submission" date="2019-11" db="EMBL/GenBank/DDBJ databases">
        <title>Genome sequences of 17 halophilic strains isolated from different environments.</title>
        <authorList>
            <person name="Furrow R.E."/>
        </authorList>
    </citation>
    <scope>NUCLEOTIDE SEQUENCE [LARGE SCALE GENOMIC DNA]</scope>
    <source>
        <strain evidence="4 5">22507_15_FS</strain>
    </source>
</reference>
<dbReference type="PIRSF" id="PIRSF005303">
    <property type="entry name" value="Thiam_monoph_kin"/>
    <property type="match status" value="1"/>
</dbReference>
<feature type="binding site" evidence="2">
    <location>
        <position position="213"/>
    </location>
    <ligand>
        <name>Mg(2+)</name>
        <dbReference type="ChEBI" id="CHEBI:18420"/>
        <label>5</label>
    </ligand>
</feature>
<dbReference type="InterPro" id="IPR016188">
    <property type="entry name" value="PurM-like_N"/>
</dbReference>
<evidence type="ECO:0000259" key="3">
    <source>
        <dbReference type="Pfam" id="PF00586"/>
    </source>
</evidence>
<gene>
    <name evidence="2 4" type="primary">thiL</name>
    <name evidence="4" type="ORF">GLW01_13125</name>
</gene>
<keyword evidence="1 2" id="KW-0784">Thiamine biosynthesis</keyword>
<keyword evidence="5" id="KW-1185">Reference proteome</keyword>
<dbReference type="InterPro" id="IPR036921">
    <property type="entry name" value="PurM-like_N_sf"/>
</dbReference>
<feature type="binding site" evidence="2">
    <location>
        <position position="146"/>
    </location>
    <ligand>
        <name>ATP</name>
        <dbReference type="ChEBI" id="CHEBI:30616"/>
    </ligand>
</feature>
<dbReference type="RefSeq" id="WP_160899313.1">
    <property type="nucleotide sequence ID" value="NZ_WMEX01000007.1"/>
</dbReference>
<keyword evidence="2" id="KW-0479">Metal-binding</keyword>
<dbReference type="GO" id="GO:0005524">
    <property type="term" value="F:ATP binding"/>
    <property type="evidence" value="ECO:0007669"/>
    <property type="project" value="UniProtKB-UniRule"/>
</dbReference>
<organism evidence="4 5">
    <name type="scientific">Vreelandella halophila</name>
    <dbReference type="NCBI Taxonomy" id="86177"/>
    <lineage>
        <taxon>Bacteria</taxon>
        <taxon>Pseudomonadati</taxon>
        <taxon>Pseudomonadota</taxon>
        <taxon>Gammaproteobacteria</taxon>
        <taxon>Oceanospirillales</taxon>
        <taxon>Halomonadaceae</taxon>
        <taxon>Vreelandella</taxon>
    </lineage>
</organism>
<comment type="miscellaneous">
    <text evidence="2">Reaction mechanism of ThiL seems to utilize a direct, inline transfer of the gamma-phosphate of ATP to TMP rather than a phosphorylated enzyme intermediate.</text>
</comment>
<dbReference type="EMBL" id="WMEX01000007">
    <property type="protein sequence ID" value="MYL27731.1"/>
    <property type="molecule type" value="Genomic_DNA"/>
</dbReference>
<dbReference type="GO" id="GO:0009229">
    <property type="term" value="P:thiamine diphosphate biosynthetic process"/>
    <property type="evidence" value="ECO:0007669"/>
    <property type="project" value="UniProtKB-UniRule"/>
</dbReference>
<keyword evidence="2" id="KW-0460">Magnesium</keyword>
<dbReference type="Proteomes" id="UP000460751">
    <property type="component" value="Unassembled WGS sequence"/>
</dbReference>
<comment type="caution">
    <text evidence="2">Lacks conserved residue(s) required for the propagation of feature annotation.</text>
</comment>
<comment type="function">
    <text evidence="2">Catalyzes the ATP-dependent phosphorylation of thiamine-monophosphate (TMP) to form thiamine-pyrophosphate (TPP), the active form of vitamin B1.</text>
</comment>
<feature type="binding site" evidence="2">
    <location>
        <position position="75"/>
    </location>
    <ligand>
        <name>Mg(2+)</name>
        <dbReference type="ChEBI" id="CHEBI:18420"/>
        <label>3</label>
    </ligand>
</feature>
<dbReference type="InterPro" id="IPR006283">
    <property type="entry name" value="ThiL-like"/>
</dbReference>
<evidence type="ECO:0000256" key="1">
    <source>
        <dbReference type="ARBA" id="ARBA00022977"/>
    </source>
</evidence>
<comment type="similarity">
    <text evidence="2">Belongs to the thiamine-monophosphate kinase family.</text>
</comment>
<evidence type="ECO:0000313" key="5">
    <source>
        <dbReference type="Proteomes" id="UP000460751"/>
    </source>
</evidence>
<dbReference type="Gene3D" id="3.90.650.10">
    <property type="entry name" value="PurM-like C-terminal domain"/>
    <property type="match status" value="1"/>
</dbReference>
<dbReference type="CDD" id="cd02194">
    <property type="entry name" value="ThiL"/>
    <property type="match status" value="1"/>
</dbReference>
<dbReference type="AlphaFoldDB" id="A0A9X5B5L9"/>
<name>A0A9X5B5L9_9GAMM</name>
<feature type="binding site" evidence="2">
    <location>
        <position position="122"/>
    </location>
    <ligand>
        <name>Mg(2+)</name>
        <dbReference type="ChEBI" id="CHEBI:18420"/>
        <label>1</label>
    </ligand>
</feature>
<feature type="binding site" evidence="2">
    <location>
        <position position="259"/>
    </location>
    <ligand>
        <name>substrate</name>
    </ligand>
</feature>
<dbReference type="Gene3D" id="3.30.1330.10">
    <property type="entry name" value="PurM-like, N-terminal domain"/>
    <property type="match status" value="1"/>
</dbReference>
<dbReference type="Pfam" id="PF00586">
    <property type="entry name" value="AIRS"/>
    <property type="match status" value="1"/>
</dbReference>
<dbReference type="GO" id="GO:0009228">
    <property type="term" value="P:thiamine biosynthetic process"/>
    <property type="evidence" value="ECO:0007669"/>
    <property type="project" value="UniProtKB-KW"/>
</dbReference>
<comment type="caution">
    <text evidence="4">The sequence shown here is derived from an EMBL/GenBank/DDBJ whole genome shotgun (WGS) entry which is preliminary data.</text>
</comment>
<keyword evidence="2 4" id="KW-0808">Transferase</keyword>
<dbReference type="GO" id="GO:0000287">
    <property type="term" value="F:magnesium ion binding"/>
    <property type="evidence" value="ECO:0007669"/>
    <property type="project" value="UniProtKB-UniRule"/>
</dbReference>
<dbReference type="EC" id="2.7.4.16" evidence="2"/>
<feature type="binding site" evidence="2">
    <location>
        <position position="30"/>
    </location>
    <ligand>
        <name>Mg(2+)</name>
        <dbReference type="ChEBI" id="CHEBI:18420"/>
        <label>4</label>
    </ligand>
</feature>
<comment type="pathway">
    <text evidence="2">Cofactor biosynthesis; thiamine diphosphate biosynthesis; thiamine diphosphate from thiamine phosphate: step 1/1.</text>
</comment>
<dbReference type="SUPFAM" id="SSF56042">
    <property type="entry name" value="PurM C-terminal domain-like"/>
    <property type="match status" value="1"/>
</dbReference>
<feature type="binding site" evidence="2">
    <location>
        <position position="75"/>
    </location>
    <ligand>
        <name>Mg(2+)</name>
        <dbReference type="ChEBI" id="CHEBI:18420"/>
        <label>2</label>
    </ligand>
</feature>
<dbReference type="OrthoDB" id="9802811at2"/>
<evidence type="ECO:0000256" key="2">
    <source>
        <dbReference type="HAMAP-Rule" id="MF_02128"/>
    </source>
</evidence>
<feature type="domain" description="PurM-like N-terminal" evidence="3">
    <location>
        <begin position="28"/>
        <end position="136"/>
    </location>
</feature>
<feature type="binding site" evidence="2">
    <location>
        <position position="45"/>
    </location>
    <ligand>
        <name>Mg(2+)</name>
        <dbReference type="ChEBI" id="CHEBI:18420"/>
        <label>4</label>
    </ligand>
</feature>
<dbReference type="HAMAP" id="MF_02128">
    <property type="entry name" value="TMP_kinase"/>
    <property type="match status" value="1"/>
</dbReference>
<dbReference type="PANTHER" id="PTHR30270:SF0">
    <property type="entry name" value="THIAMINE-MONOPHOSPHATE KINASE"/>
    <property type="match status" value="1"/>
</dbReference>
<dbReference type="PANTHER" id="PTHR30270">
    <property type="entry name" value="THIAMINE-MONOPHOSPHATE KINASE"/>
    <property type="match status" value="1"/>
</dbReference>
<feature type="binding site" evidence="2">
    <location>
        <position position="75"/>
    </location>
    <ligand>
        <name>Mg(2+)</name>
        <dbReference type="ChEBI" id="CHEBI:18420"/>
        <label>4</label>
    </ligand>
</feature>
<keyword evidence="2" id="KW-0067">ATP-binding</keyword>
<dbReference type="NCBIfam" id="TIGR01379">
    <property type="entry name" value="thiL"/>
    <property type="match status" value="1"/>
</dbReference>
<dbReference type="InterPro" id="IPR036676">
    <property type="entry name" value="PurM-like_C_sf"/>
</dbReference>
<feature type="binding site" evidence="2">
    <location>
        <begin position="121"/>
        <end position="122"/>
    </location>
    <ligand>
        <name>ATP</name>
        <dbReference type="ChEBI" id="CHEBI:30616"/>
    </ligand>
</feature>
<feature type="binding site" evidence="2">
    <location>
        <position position="47"/>
    </location>
    <ligand>
        <name>Mg(2+)</name>
        <dbReference type="ChEBI" id="CHEBI:18420"/>
        <label>1</label>
    </ligand>
</feature>
<sequence length="320" mass="33554">MDEFSLIDRFWKPLGDAVTHSEVIEGIGNDGAVVRCPPGQDQVMTMDTLVEGVHFPRDMPPHALGWRALAVNLSDLAAMGAQPLCFTLSVTLPEASTSWLAAFADGMKALAVRENIQLVGGDTTRGPLSITVQAQGLLPAGSAVRRGNAQPGDRICVSGSLGEAGEALNWLDESDTPDPAVDTALQRYRYPEPRLALGQWLREAGSAAVDVSDGLLADLGHLLVDRGARLDWQALPVSDGLVSLRGLEGARRLAASAGDDYELLFVWPGGGPAPSGPKGSALPLTVIGTVTEGAGVTLNGPEGSIQLEEQGYTHFGGHHD</sequence>
<comment type="catalytic activity">
    <reaction evidence="2">
        <text>thiamine phosphate + ATP = thiamine diphosphate + ADP</text>
        <dbReference type="Rhea" id="RHEA:15913"/>
        <dbReference type="ChEBI" id="CHEBI:30616"/>
        <dbReference type="ChEBI" id="CHEBI:37575"/>
        <dbReference type="ChEBI" id="CHEBI:58937"/>
        <dbReference type="ChEBI" id="CHEBI:456216"/>
        <dbReference type="EC" id="2.7.4.16"/>
    </reaction>
</comment>
<protein>
    <recommendedName>
        <fullName evidence="2">Thiamine-monophosphate kinase</fullName>
        <shortName evidence="2">TMP kinase</shortName>
        <shortName evidence="2">Thiamine-phosphate kinase</shortName>
        <ecNumber evidence="2">2.7.4.16</ecNumber>
    </recommendedName>
</protein>